<gene>
    <name evidence="1" type="ORF">S12H4_10564</name>
</gene>
<reference evidence="1" key="1">
    <citation type="journal article" date="2014" name="Front. Microbiol.">
        <title>High frequency of phylogenetically diverse reductive dehalogenase-homologous genes in deep subseafloor sedimentary metagenomes.</title>
        <authorList>
            <person name="Kawai M."/>
            <person name="Futagami T."/>
            <person name="Toyoda A."/>
            <person name="Takaki Y."/>
            <person name="Nishi S."/>
            <person name="Hori S."/>
            <person name="Arai W."/>
            <person name="Tsubouchi T."/>
            <person name="Morono Y."/>
            <person name="Uchiyama I."/>
            <person name="Ito T."/>
            <person name="Fujiyama A."/>
            <person name="Inagaki F."/>
            <person name="Takami H."/>
        </authorList>
    </citation>
    <scope>NUCLEOTIDE SEQUENCE</scope>
    <source>
        <strain evidence="1">Expedition CK06-06</strain>
    </source>
</reference>
<dbReference type="EMBL" id="BARW01004542">
    <property type="protein sequence ID" value="GAI64210.1"/>
    <property type="molecule type" value="Genomic_DNA"/>
</dbReference>
<name>X1RM09_9ZZZZ</name>
<dbReference type="AlphaFoldDB" id="X1RM09"/>
<sequence>GLIVHEDARQAGILGELENAIVWWCVADWWSVRVALNDFGEPGVKIFWGFAGGESCKTIVAVFDWNIWHWLTHFGGLPGSSSIPPPT</sequence>
<protein>
    <submittedName>
        <fullName evidence="1">Uncharacterized protein</fullName>
    </submittedName>
</protein>
<comment type="caution">
    <text evidence="1">The sequence shown here is derived from an EMBL/GenBank/DDBJ whole genome shotgun (WGS) entry which is preliminary data.</text>
</comment>
<accession>X1RM09</accession>
<evidence type="ECO:0000313" key="1">
    <source>
        <dbReference type="EMBL" id="GAI64210.1"/>
    </source>
</evidence>
<feature type="non-terminal residue" evidence="1">
    <location>
        <position position="1"/>
    </location>
</feature>
<proteinExistence type="predicted"/>
<organism evidence="1">
    <name type="scientific">marine sediment metagenome</name>
    <dbReference type="NCBI Taxonomy" id="412755"/>
    <lineage>
        <taxon>unclassified sequences</taxon>
        <taxon>metagenomes</taxon>
        <taxon>ecological metagenomes</taxon>
    </lineage>
</organism>